<gene>
    <name evidence="1" type="ORF">METZ01_LOCUS245019</name>
</gene>
<evidence type="ECO:0000313" key="1">
    <source>
        <dbReference type="EMBL" id="SVB92165.1"/>
    </source>
</evidence>
<feature type="non-terminal residue" evidence="1">
    <location>
        <position position="30"/>
    </location>
</feature>
<protein>
    <submittedName>
        <fullName evidence="1">Uncharacterized protein</fullName>
    </submittedName>
</protein>
<accession>A0A382HYE8</accession>
<reference evidence="1" key="1">
    <citation type="submission" date="2018-05" db="EMBL/GenBank/DDBJ databases">
        <authorList>
            <person name="Lanie J.A."/>
            <person name="Ng W.-L."/>
            <person name="Kazmierczak K.M."/>
            <person name="Andrzejewski T.M."/>
            <person name="Davidsen T.M."/>
            <person name="Wayne K.J."/>
            <person name="Tettelin H."/>
            <person name="Glass J.I."/>
            <person name="Rusch D."/>
            <person name="Podicherti R."/>
            <person name="Tsui H.-C.T."/>
            <person name="Winkler M.E."/>
        </authorList>
    </citation>
    <scope>NUCLEOTIDE SEQUENCE</scope>
</reference>
<feature type="non-terminal residue" evidence="1">
    <location>
        <position position="1"/>
    </location>
</feature>
<organism evidence="1">
    <name type="scientific">marine metagenome</name>
    <dbReference type="NCBI Taxonomy" id="408172"/>
    <lineage>
        <taxon>unclassified sequences</taxon>
        <taxon>metagenomes</taxon>
        <taxon>ecological metagenomes</taxon>
    </lineage>
</organism>
<proteinExistence type="predicted"/>
<dbReference type="AlphaFoldDB" id="A0A382HYE8"/>
<dbReference type="EMBL" id="UINC01063974">
    <property type="protein sequence ID" value="SVB92165.1"/>
    <property type="molecule type" value="Genomic_DNA"/>
</dbReference>
<sequence>SHDRSKLTGFNAQKMSLFQTTSRLNLKSKT</sequence>
<name>A0A382HYE8_9ZZZZ</name>